<dbReference type="EMBL" id="JAPCWZ010000005">
    <property type="protein sequence ID" value="KAK8863205.1"/>
    <property type="molecule type" value="Genomic_DNA"/>
</dbReference>
<gene>
    <name evidence="1" type="ORF">PGQ11_009440</name>
</gene>
<proteinExistence type="predicted"/>
<comment type="caution">
    <text evidence="1">The sequence shown here is derived from an EMBL/GenBank/DDBJ whole genome shotgun (WGS) entry which is preliminary data.</text>
</comment>
<keyword evidence="2" id="KW-1185">Reference proteome</keyword>
<reference evidence="1 2" key="1">
    <citation type="journal article" date="2024" name="IMA Fungus">
        <title>Apiospora arundinis, a panoply of carbohydrate-active enzymes and secondary metabolites.</title>
        <authorList>
            <person name="Sorensen T."/>
            <person name="Petersen C."/>
            <person name="Muurmann A.T."/>
            <person name="Christiansen J.V."/>
            <person name="Brundto M.L."/>
            <person name="Overgaard C.K."/>
            <person name="Boysen A.T."/>
            <person name="Wollenberg R.D."/>
            <person name="Larsen T.O."/>
            <person name="Sorensen J.L."/>
            <person name="Nielsen K.L."/>
            <person name="Sondergaard T.E."/>
        </authorList>
    </citation>
    <scope>NUCLEOTIDE SEQUENCE [LARGE SCALE GENOMIC DNA]</scope>
    <source>
        <strain evidence="1 2">AAU 773</strain>
    </source>
</reference>
<accession>A0ABR2III8</accession>
<evidence type="ECO:0000313" key="2">
    <source>
        <dbReference type="Proteomes" id="UP001390339"/>
    </source>
</evidence>
<dbReference type="Proteomes" id="UP001390339">
    <property type="component" value="Unassembled WGS sequence"/>
</dbReference>
<protein>
    <submittedName>
        <fullName evidence="1">Uncharacterized protein</fullName>
    </submittedName>
</protein>
<sequence length="220" mass="24773">MTALDILLDLRAKANDQRRSAITLKPKNASRPSMLKGNSNIGIQVDNSIIWPPVHLSQLDIAQLCQQDVHTALYGITPENVGSAPSYPIDQDNPVTVRRFLCYENLTKNKGGSTWALCCALVAFLDDNAREAWYASTGPQNRFYSTLPEFLEYAKGALRHNMIERVICLLTPWFYDATEVRNLAREGNVALPIAWEKRCFRSGMTLVVTRDGNKENSRAW</sequence>
<name>A0ABR2III8_9PEZI</name>
<evidence type="ECO:0000313" key="1">
    <source>
        <dbReference type="EMBL" id="KAK8863205.1"/>
    </source>
</evidence>
<organism evidence="1 2">
    <name type="scientific">Apiospora arundinis</name>
    <dbReference type="NCBI Taxonomy" id="335852"/>
    <lineage>
        <taxon>Eukaryota</taxon>
        <taxon>Fungi</taxon>
        <taxon>Dikarya</taxon>
        <taxon>Ascomycota</taxon>
        <taxon>Pezizomycotina</taxon>
        <taxon>Sordariomycetes</taxon>
        <taxon>Xylariomycetidae</taxon>
        <taxon>Amphisphaeriales</taxon>
        <taxon>Apiosporaceae</taxon>
        <taxon>Apiospora</taxon>
    </lineage>
</organism>